<proteinExistence type="predicted"/>
<name>A0AA86QR96_9EUKA</name>
<evidence type="ECO:0000313" key="1">
    <source>
        <dbReference type="EMBL" id="CAI9959132.1"/>
    </source>
</evidence>
<protein>
    <submittedName>
        <fullName evidence="2">Hypothetical_protein</fullName>
    </submittedName>
</protein>
<dbReference type="AlphaFoldDB" id="A0AA86QR96"/>
<dbReference type="EMBL" id="CATOUU010000914">
    <property type="protein sequence ID" value="CAI9959132.1"/>
    <property type="molecule type" value="Genomic_DNA"/>
</dbReference>
<dbReference type="Proteomes" id="UP001642409">
    <property type="component" value="Unassembled WGS sequence"/>
</dbReference>
<keyword evidence="3" id="KW-1185">Reference proteome</keyword>
<sequence length="170" mass="19592">MIHDISKFANSGWKPCLELCLVSAPARNGYTEITTLHGSGGKYAVFQRIPAQFRDLVFNQIQQIFKFLQFFRWRQVEQIIVKNCTNSHTQIPAPGKQPGWVAMYHTRIEFSQIIVGNHAEQCNGRFHFYVLNNSSSVQQYCESLNQLNLTEQGPIHSYEENITDRIKLSV</sequence>
<organism evidence="1">
    <name type="scientific">Hexamita inflata</name>
    <dbReference type="NCBI Taxonomy" id="28002"/>
    <lineage>
        <taxon>Eukaryota</taxon>
        <taxon>Metamonada</taxon>
        <taxon>Diplomonadida</taxon>
        <taxon>Hexamitidae</taxon>
        <taxon>Hexamitinae</taxon>
        <taxon>Hexamita</taxon>
    </lineage>
</organism>
<evidence type="ECO:0000313" key="3">
    <source>
        <dbReference type="Proteomes" id="UP001642409"/>
    </source>
</evidence>
<reference evidence="1" key="1">
    <citation type="submission" date="2023-06" db="EMBL/GenBank/DDBJ databases">
        <authorList>
            <person name="Kurt Z."/>
        </authorList>
    </citation>
    <scope>NUCLEOTIDE SEQUENCE</scope>
</reference>
<comment type="caution">
    <text evidence="1">The sequence shown here is derived from an EMBL/GenBank/DDBJ whole genome shotgun (WGS) entry which is preliminary data.</text>
</comment>
<dbReference type="EMBL" id="CAXDID020000207">
    <property type="protein sequence ID" value="CAL6055882.1"/>
    <property type="molecule type" value="Genomic_DNA"/>
</dbReference>
<gene>
    <name evidence="2" type="ORF">HINF_LOCUS46760</name>
    <name evidence="1" type="ORF">HINF_LOCUS46777</name>
</gene>
<accession>A0AA86QR96</accession>
<reference evidence="2 3" key="2">
    <citation type="submission" date="2024-07" db="EMBL/GenBank/DDBJ databases">
        <authorList>
            <person name="Akdeniz Z."/>
        </authorList>
    </citation>
    <scope>NUCLEOTIDE SEQUENCE [LARGE SCALE GENOMIC DNA]</scope>
</reference>
<evidence type="ECO:0000313" key="2">
    <source>
        <dbReference type="EMBL" id="CAL6055882.1"/>
    </source>
</evidence>